<dbReference type="RefSeq" id="WP_091726325.1">
    <property type="nucleotide sequence ID" value="NZ_FNQE01000002.1"/>
</dbReference>
<feature type="transmembrane region" description="Helical" evidence="10">
    <location>
        <begin position="15"/>
        <end position="35"/>
    </location>
</feature>
<evidence type="ECO:0000256" key="8">
    <source>
        <dbReference type="ARBA" id="ARBA00023136"/>
    </source>
</evidence>
<protein>
    <recommendedName>
        <fullName evidence="3">Multidrug export protein MepA</fullName>
    </recommendedName>
</protein>
<dbReference type="GO" id="GO:0015297">
    <property type="term" value="F:antiporter activity"/>
    <property type="evidence" value="ECO:0007669"/>
    <property type="project" value="InterPro"/>
</dbReference>
<evidence type="ECO:0000256" key="10">
    <source>
        <dbReference type="SAM" id="Phobius"/>
    </source>
</evidence>
<evidence type="ECO:0000313" key="12">
    <source>
        <dbReference type="Proteomes" id="UP000198625"/>
    </source>
</evidence>
<evidence type="ECO:0000256" key="3">
    <source>
        <dbReference type="ARBA" id="ARBA00022106"/>
    </source>
</evidence>
<dbReference type="PIRSF" id="PIRSF006603">
    <property type="entry name" value="DinF"/>
    <property type="match status" value="1"/>
</dbReference>
<dbReference type="InterPro" id="IPR002528">
    <property type="entry name" value="MATE_fam"/>
</dbReference>
<dbReference type="STRING" id="415015.SAMN05660462_00349"/>
<feature type="transmembrane region" description="Helical" evidence="10">
    <location>
        <begin position="55"/>
        <end position="80"/>
    </location>
</feature>
<feature type="transmembrane region" description="Helical" evidence="10">
    <location>
        <begin position="362"/>
        <end position="382"/>
    </location>
</feature>
<feature type="transmembrane region" description="Helical" evidence="10">
    <location>
        <begin position="169"/>
        <end position="188"/>
    </location>
</feature>
<comment type="similarity">
    <text evidence="2">Belongs to the multi antimicrobial extrusion (MATE) (TC 2.A.66.1) family. MepA subfamily.</text>
</comment>
<feature type="transmembrane region" description="Helical" evidence="10">
    <location>
        <begin position="394"/>
        <end position="412"/>
    </location>
</feature>
<dbReference type="GO" id="GO:0046677">
    <property type="term" value="P:response to antibiotic"/>
    <property type="evidence" value="ECO:0007669"/>
    <property type="project" value="UniProtKB-KW"/>
</dbReference>
<keyword evidence="8 10" id="KW-0472">Membrane</keyword>
<organism evidence="11 12">
    <name type="scientific">Proteiniborus ethanoligenes</name>
    <dbReference type="NCBI Taxonomy" id="415015"/>
    <lineage>
        <taxon>Bacteria</taxon>
        <taxon>Bacillati</taxon>
        <taxon>Bacillota</taxon>
        <taxon>Clostridia</taxon>
        <taxon>Eubacteriales</taxon>
        <taxon>Proteiniborus</taxon>
    </lineage>
</organism>
<keyword evidence="9" id="KW-0046">Antibiotic resistance</keyword>
<keyword evidence="7 10" id="KW-1133">Transmembrane helix</keyword>
<accession>A0A1H3KWX9</accession>
<keyword evidence="5" id="KW-1003">Cell membrane</keyword>
<evidence type="ECO:0000256" key="5">
    <source>
        <dbReference type="ARBA" id="ARBA00022475"/>
    </source>
</evidence>
<feature type="transmembrane region" description="Helical" evidence="10">
    <location>
        <begin position="418"/>
        <end position="438"/>
    </location>
</feature>
<evidence type="ECO:0000256" key="2">
    <source>
        <dbReference type="ARBA" id="ARBA00008417"/>
    </source>
</evidence>
<sequence>MDRAKLLGEEKIGKLLLKFSIPAIVGMVVNAIYNIVDRIFIGNFVDSLGLGGITIAFPIMIIIMAFGMLIGIGATSLISIRLGEGKREEAELILGNAMVLLIIISLTLSIFGLIFLDPILKLFGASPQILPYAKEYLSIILLGAVFQSIGFGMNNFIRADGSPKMAMATMLIGAILNTILDPIFIIVFNMGIKGAALATIISQAVSAAWVLNYFFSGKSSLVVKKENWKLKPHIVKNILAIGSAPFAMQVAASGITTLLNRSLITYGGDLAVSAYGAINSFSTILLMPIFGINQGSQPIIGYNYGAKNYDRVKKAFLLAITAATTITIIGFVVTRMFPSQLVALFNSKDKELVNIGANGMKIFFTMLPLIGFQIVSSNYFQATGKPKQAMLLSLSRQVLMLIPAILILPRFFDLNGVWMAGPTADFFSSLLTGTFILIELKKLQKLHLENQ</sequence>
<keyword evidence="12" id="KW-1185">Reference proteome</keyword>
<dbReference type="EMBL" id="FNQE01000002">
    <property type="protein sequence ID" value="SDY56526.1"/>
    <property type="molecule type" value="Genomic_DNA"/>
</dbReference>
<name>A0A1H3KWX9_9FIRM</name>
<comment type="subcellular location">
    <subcellularLocation>
        <location evidence="1">Cell membrane</location>
        <topology evidence="1">Multi-pass membrane protein</topology>
    </subcellularLocation>
</comment>
<evidence type="ECO:0000313" key="11">
    <source>
        <dbReference type="EMBL" id="SDY56526.1"/>
    </source>
</evidence>
<feature type="transmembrane region" description="Helical" evidence="10">
    <location>
        <begin position="272"/>
        <end position="294"/>
    </location>
</feature>
<dbReference type="CDD" id="cd13143">
    <property type="entry name" value="MATE_MepA_like"/>
    <property type="match status" value="1"/>
</dbReference>
<evidence type="ECO:0000256" key="7">
    <source>
        <dbReference type="ARBA" id="ARBA00022989"/>
    </source>
</evidence>
<evidence type="ECO:0000256" key="6">
    <source>
        <dbReference type="ARBA" id="ARBA00022692"/>
    </source>
</evidence>
<dbReference type="GO" id="GO:0042910">
    <property type="term" value="F:xenobiotic transmembrane transporter activity"/>
    <property type="evidence" value="ECO:0007669"/>
    <property type="project" value="InterPro"/>
</dbReference>
<dbReference type="OrthoDB" id="9811110at2"/>
<feature type="transmembrane region" description="Helical" evidence="10">
    <location>
        <begin position="136"/>
        <end position="157"/>
    </location>
</feature>
<evidence type="ECO:0000256" key="1">
    <source>
        <dbReference type="ARBA" id="ARBA00004651"/>
    </source>
</evidence>
<feature type="transmembrane region" description="Helical" evidence="10">
    <location>
        <begin position="194"/>
        <end position="214"/>
    </location>
</feature>
<proteinExistence type="inferred from homology"/>
<dbReference type="AlphaFoldDB" id="A0A1H3KWX9"/>
<reference evidence="11 12" key="1">
    <citation type="submission" date="2016-10" db="EMBL/GenBank/DDBJ databases">
        <authorList>
            <person name="de Groot N.N."/>
        </authorList>
    </citation>
    <scope>NUCLEOTIDE SEQUENCE [LARGE SCALE GENOMIC DNA]</scope>
    <source>
        <strain evidence="11 12">DSM 21650</strain>
    </source>
</reference>
<dbReference type="Pfam" id="PF01554">
    <property type="entry name" value="MatE"/>
    <property type="match status" value="2"/>
</dbReference>
<evidence type="ECO:0000256" key="9">
    <source>
        <dbReference type="ARBA" id="ARBA00023251"/>
    </source>
</evidence>
<feature type="transmembrane region" description="Helical" evidence="10">
    <location>
        <begin position="234"/>
        <end position="252"/>
    </location>
</feature>
<feature type="transmembrane region" description="Helical" evidence="10">
    <location>
        <begin position="315"/>
        <end position="337"/>
    </location>
</feature>
<dbReference type="InterPro" id="IPR051327">
    <property type="entry name" value="MATE_MepA_subfamily"/>
</dbReference>
<keyword evidence="6 10" id="KW-0812">Transmembrane</keyword>
<dbReference type="Proteomes" id="UP000198625">
    <property type="component" value="Unassembled WGS sequence"/>
</dbReference>
<feature type="transmembrane region" description="Helical" evidence="10">
    <location>
        <begin position="92"/>
        <end position="116"/>
    </location>
</feature>
<dbReference type="NCBIfam" id="TIGR00797">
    <property type="entry name" value="matE"/>
    <property type="match status" value="1"/>
</dbReference>
<dbReference type="PANTHER" id="PTHR43823:SF3">
    <property type="entry name" value="MULTIDRUG EXPORT PROTEIN MEPA"/>
    <property type="match status" value="1"/>
</dbReference>
<dbReference type="InterPro" id="IPR045070">
    <property type="entry name" value="MATE_MepA-like"/>
</dbReference>
<dbReference type="GO" id="GO:0005886">
    <property type="term" value="C:plasma membrane"/>
    <property type="evidence" value="ECO:0007669"/>
    <property type="project" value="UniProtKB-SubCell"/>
</dbReference>
<dbReference type="InterPro" id="IPR048279">
    <property type="entry name" value="MdtK-like"/>
</dbReference>
<dbReference type="PANTHER" id="PTHR43823">
    <property type="entry name" value="SPORULATION PROTEIN YKVU"/>
    <property type="match status" value="1"/>
</dbReference>
<gene>
    <name evidence="11" type="ORF">SAMN05660462_00349</name>
</gene>
<keyword evidence="4" id="KW-0813">Transport</keyword>
<evidence type="ECO:0000256" key="4">
    <source>
        <dbReference type="ARBA" id="ARBA00022448"/>
    </source>
</evidence>